<dbReference type="InterPro" id="IPR036390">
    <property type="entry name" value="WH_DNA-bd_sf"/>
</dbReference>
<feature type="domain" description="HTH arsR-type" evidence="1">
    <location>
        <begin position="21"/>
        <end position="98"/>
    </location>
</feature>
<evidence type="ECO:0000313" key="2">
    <source>
        <dbReference type="EMBL" id="MFG3009535.1"/>
    </source>
</evidence>
<dbReference type="PRINTS" id="PR00778">
    <property type="entry name" value="HTHARSR"/>
</dbReference>
<keyword evidence="3" id="KW-1185">Reference proteome</keyword>
<accession>A0ABW7AYC2</accession>
<evidence type="ECO:0000313" key="3">
    <source>
        <dbReference type="Proteomes" id="UP001604267"/>
    </source>
</evidence>
<comment type="caution">
    <text evidence="2">The sequence shown here is derived from an EMBL/GenBank/DDBJ whole genome shotgun (WGS) entry which is preliminary data.</text>
</comment>
<dbReference type="RefSeq" id="WP_385518580.1">
    <property type="nucleotide sequence ID" value="NZ_JBICYV010000002.1"/>
</dbReference>
<gene>
    <name evidence="2" type="ORF">ACGFZB_03570</name>
</gene>
<dbReference type="InterPro" id="IPR036388">
    <property type="entry name" value="WH-like_DNA-bd_sf"/>
</dbReference>
<dbReference type="SMART" id="SM00418">
    <property type="entry name" value="HTH_ARSR"/>
    <property type="match status" value="1"/>
</dbReference>
<reference evidence="2 3" key="1">
    <citation type="submission" date="2024-10" db="EMBL/GenBank/DDBJ databases">
        <title>The Natural Products Discovery Center: Release of the First 8490 Sequenced Strains for Exploring Actinobacteria Biosynthetic Diversity.</title>
        <authorList>
            <person name="Kalkreuter E."/>
            <person name="Kautsar S.A."/>
            <person name="Yang D."/>
            <person name="Bader C.D."/>
            <person name="Teijaro C.N."/>
            <person name="Fluegel L."/>
            <person name="Davis C.M."/>
            <person name="Simpson J.R."/>
            <person name="Lauterbach L."/>
            <person name="Steele A.D."/>
            <person name="Gui C."/>
            <person name="Meng S."/>
            <person name="Li G."/>
            <person name="Viehrig K."/>
            <person name="Ye F."/>
            <person name="Su P."/>
            <person name="Kiefer A.F."/>
            <person name="Nichols A."/>
            <person name="Cepeda A.J."/>
            <person name="Yan W."/>
            <person name="Fan B."/>
            <person name="Jiang Y."/>
            <person name="Adhikari A."/>
            <person name="Zheng C.-J."/>
            <person name="Schuster L."/>
            <person name="Cowan T.M."/>
            <person name="Smanski M.J."/>
            <person name="Chevrette M.G."/>
            <person name="De Carvalho L.P.S."/>
            <person name="Shen B."/>
        </authorList>
    </citation>
    <scope>NUCLEOTIDE SEQUENCE [LARGE SCALE GENOMIC DNA]</scope>
    <source>
        <strain evidence="2 3">NPDC048320</strain>
    </source>
</reference>
<name>A0ABW7AYC2_9ACTN</name>
<organism evidence="2 3">
    <name type="scientific">Streptomyces cinerochromogenes</name>
    <dbReference type="NCBI Taxonomy" id="66422"/>
    <lineage>
        <taxon>Bacteria</taxon>
        <taxon>Bacillati</taxon>
        <taxon>Actinomycetota</taxon>
        <taxon>Actinomycetes</taxon>
        <taxon>Kitasatosporales</taxon>
        <taxon>Streptomycetaceae</taxon>
        <taxon>Streptomyces</taxon>
    </lineage>
</organism>
<evidence type="ECO:0000259" key="1">
    <source>
        <dbReference type="SMART" id="SM00418"/>
    </source>
</evidence>
<protein>
    <submittedName>
        <fullName evidence="2">ArsR/SmtB family transcription factor</fullName>
    </submittedName>
</protein>
<dbReference type="EMBL" id="JBICYV010000002">
    <property type="protein sequence ID" value="MFG3009535.1"/>
    <property type="molecule type" value="Genomic_DNA"/>
</dbReference>
<dbReference type="InterPro" id="IPR001845">
    <property type="entry name" value="HTH_ArsR_DNA-bd_dom"/>
</dbReference>
<dbReference type="Proteomes" id="UP001604267">
    <property type="component" value="Unassembled WGS sequence"/>
</dbReference>
<dbReference type="Gene3D" id="1.10.10.10">
    <property type="entry name" value="Winged helix-like DNA-binding domain superfamily/Winged helix DNA-binding domain"/>
    <property type="match status" value="1"/>
</dbReference>
<sequence>MASRTSSPLVHPDVEDFDLFKIMSALTDELRLTIVVTLAASPGLACSGFNRDVTASVLTRHFRVLREAGLIRQHDVGTRRINTLRKDELDQRFPGLIDLVLKESVGRVEPYTNCDSA</sequence>
<proteinExistence type="predicted"/>
<dbReference type="SUPFAM" id="SSF46785">
    <property type="entry name" value="Winged helix' DNA-binding domain"/>
    <property type="match status" value="1"/>
</dbReference>